<dbReference type="Gene3D" id="1.10.287.110">
    <property type="entry name" value="DnaJ domain"/>
    <property type="match status" value="1"/>
</dbReference>
<dbReference type="Proteomes" id="UP000325577">
    <property type="component" value="Linkage Group LG15"/>
</dbReference>
<name>A0A5J5B5U5_9ASTE</name>
<dbReference type="Pfam" id="PF00226">
    <property type="entry name" value="DnaJ"/>
    <property type="match status" value="1"/>
</dbReference>
<accession>A0A5J5B5U5</accession>
<dbReference type="CDD" id="cd06257">
    <property type="entry name" value="DnaJ"/>
    <property type="match status" value="1"/>
</dbReference>
<dbReference type="EMBL" id="CM018038">
    <property type="protein sequence ID" value="KAA8538625.1"/>
    <property type="molecule type" value="Genomic_DNA"/>
</dbReference>
<evidence type="ECO:0000313" key="2">
    <source>
        <dbReference type="EMBL" id="KAA8538625.1"/>
    </source>
</evidence>
<feature type="domain" description="J" evidence="1">
    <location>
        <begin position="60"/>
        <end position="101"/>
    </location>
</feature>
<organism evidence="2 3">
    <name type="scientific">Nyssa sinensis</name>
    <dbReference type="NCBI Taxonomy" id="561372"/>
    <lineage>
        <taxon>Eukaryota</taxon>
        <taxon>Viridiplantae</taxon>
        <taxon>Streptophyta</taxon>
        <taxon>Embryophyta</taxon>
        <taxon>Tracheophyta</taxon>
        <taxon>Spermatophyta</taxon>
        <taxon>Magnoliopsida</taxon>
        <taxon>eudicotyledons</taxon>
        <taxon>Gunneridae</taxon>
        <taxon>Pentapetalae</taxon>
        <taxon>asterids</taxon>
        <taxon>Cornales</taxon>
        <taxon>Nyssaceae</taxon>
        <taxon>Nyssa</taxon>
    </lineage>
</organism>
<gene>
    <name evidence="2" type="ORF">F0562_028181</name>
</gene>
<dbReference type="SUPFAM" id="SSF46565">
    <property type="entry name" value="Chaperone J-domain"/>
    <property type="match status" value="1"/>
</dbReference>
<dbReference type="PANTHER" id="PTHR47422">
    <property type="entry name" value="DNAJ HEAT SHOCK N-TERMINAL DOMAIN-CONTAINING PROTEIN"/>
    <property type="match status" value="1"/>
</dbReference>
<dbReference type="InterPro" id="IPR036869">
    <property type="entry name" value="J_dom_sf"/>
</dbReference>
<protein>
    <recommendedName>
        <fullName evidence="1">J domain-containing protein</fullName>
    </recommendedName>
</protein>
<proteinExistence type="predicted"/>
<reference evidence="2 3" key="1">
    <citation type="submission" date="2019-09" db="EMBL/GenBank/DDBJ databases">
        <title>A chromosome-level genome assembly of the Chinese tupelo Nyssa sinensis.</title>
        <authorList>
            <person name="Yang X."/>
            <person name="Kang M."/>
            <person name="Yang Y."/>
            <person name="Xiong H."/>
            <person name="Wang M."/>
            <person name="Zhang Z."/>
            <person name="Wang Z."/>
            <person name="Wu H."/>
            <person name="Ma T."/>
            <person name="Liu J."/>
            <person name="Xi Z."/>
        </authorList>
    </citation>
    <scope>NUCLEOTIDE SEQUENCE [LARGE SCALE GENOMIC DNA]</scope>
    <source>
        <strain evidence="2">J267</strain>
        <tissue evidence="2">Leaf</tissue>
    </source>
</reference>
<dbReference type="PANTHER" id="PTHR47422:SF1">
    <property type="entry name" value="DNAJ HEAT SHOCK N-TERMINAL DOMAIN-CONTAINING PROTEIN"/>
    <property type="match status" value="1"/>
</dbReference>
<evidence type="ECO:0000313" key="3">
    <source>
        <dbReference type="Proteomes" id="UP000325577"/>
    </source>
</evidence>
<sequence>MRLSFPRCWFSGVITARGVQSRGSSSHFALVAETRLPASLVFSTLPCILCRASPVNLPWYWKLSLMVHPDKCSHPQAHQAFIKLNKSFKDLQDPDKRKSVDEKIKLKEEQEAFKAELKALREAAQWRRLQGISMEG</sequence>
<dbReference type="InterPro" id="IPR001623">
    <property type="entry name" value="DnaJ_domain"/>
</dbReference>
<keyword evidence="3" id="KW-1185">Reference proteome</keyword>
<dbReference type="AlphaFoldDB" id="A0A5J5B5U5"/>
<evidence type="ECO:0000259" key="1">
    <source>
        <dbReference type="Pfam" id="PF00226"/>
    </source>
</evidence>
<dbReference type="OrthoDB" id="342454at2759"/>